<keyword evidence="1" id="KW-0472">Membrane</keyword>
<dbReference type="RefSeq" id="WP_102816984.1">
    <property type="nucleotide sequence ID" value="NZ_LN887685.1"/>
</dbReference>
<evidence type="ECO:0000313" key="2">
    <source>
        <dbReference type="EMBL" id="CUR42488.1"/>
    </source>
</evidence>
<evidence type="ECO:0000313" key="3">
    <source>
        <dbReference type="Proteomes" id="UP000235484"/>
    </source>
</evidence>
<feature type="transmembrane region" description="Helical" evidence="1">
    <location>
        <begin position="20"/>
        <end position="39"/>
    </location>
</feature>
<sequence length="187" mass="21628">MPNKLQRRIRRPNTSGNTKLIIPVTSAWVIIGSLALKVMGMGLPWIQYVIDLFANCFLFTGLLGLLFSAWQNRQWLKFINSKSPLRLVISPIFDSFLVNENLVNDDLNDQRYCYVPAIKLVQNGFMIVALPKLLKSLTNDETINDLNVFLAQHHVAYRVDQVTVKYGWVHYHCRPNNGKDRLYYESK</sequence>
<keyword evidence="1" id="KW-0812">Transmembrane</keyword>
<organism evidence="2 3">
    <name type="scientific">Limosilactobacillus reuteri</name>
    <name type="common">Lactobacillus reuteri</name>
    <dbReference type="NCBI Taxonomy" id="1598"/>
    <lineage>
        <taxon>Bacteria</taxon>
        <taxon>Bacillati</taxon>
        <taxon>Bacillota</taxon>
        <taxon>Bacilli</taxon>
        <taxon>Lactobacillales</taxon>
        <taxon>Lactobacillaceae</taxon>
        <taxon>Limosilactobacillus</taxon>
    </lineage>
</organism>
<dbReference type="AlphaFoldDB" id="A0A0U5JX55"/>
<gene>
    <name evidence="2" type="ORF">LRLP16767_LR202_02149</name>
</gene>
<reference evidence="3" key="1">
    <citation type="submission" date="2015-10" db="EMBL/GenBank/DDBJ databases">
        <authorList>
            <person name="Crossman L.C."/>
        </authorList>
    </citation>
    <scope>NUCLEOTIDE SEQUENCE [LARGE SCALE GENOMIC DNA]</scope>
    <source>
        <strain evidence="3">20-2</strain>
    </source>
</reference>
<accession>A0A0U5JX55</accession>
<name>A0A0U5JX55_LIMRT</name>
<protein>
    <submittedName>
        <fullName evidence="2">Uncharacterized protein</fullName>
    </submittedName>
</protein>
<dbReference type="EMBL" id="LN887685">
    <property type="protein sequence ID" value="CUR42488.1"/>
    <property type="molecule type" value="Genomic_DNA"/>
</dbReference>
<evidence type="ECO:0000256" key="1">
    <source>
        <dbReference type="SAM" id="Phobius"/>
    </source>
</evidence>
<dbReference type="Proteomes" id="UP000235484">
    <property type="component" value="Unassembled WGS sequence"/>
</dbReference>
<keyword evidence="1" id="KW-1133">Transmembrane helix</keyword>
<proteinExistence type="predicted"/>
<feature type="transmembrane region" description="Helical" evidence="1">
    <location>
        <begin position="45"/>
        <end position="67"/>
    </location>
</feature>